<organism evidence="1 2">
    <name type="scientific">Puccinia striiformis f. sp. tritici PST-78</name>
    <dbReference type="NCBI Taxonomy" id="1165861"/>
    <lineage>
        <taxon>Eukaryota</taxon>
        <taxon>Fungi</taxon>
        <taxon>Dikarya</taxon>
        <taxon>Basidiomycota</taxon>
        <taxon>Pucciniomycotina</taxon>
        <taxon>Pucciniomycetes</taxon>
        <taxon>Pucciniales</taxon>
        <taxon>Pucciniaceae</taxon>
        <taxon>Puccinia</taxon>
    </lineage>
</organism>
<dbReference type="PANTHER" id="PTHR33246:SF51">
    <property type="entry name" value="MYB_SANT-LIKE DOMAIN-CONTAINING PROTEIN"/>
    <property type="match status" value="1"/>
</dbReference>
<dbReference type="STRING" id="1165861.A0A0L0VI20"/>
<comment type="caution">
    <text evidence="1">The sequence shown here is derived from an EMBL/GenBank/DDBJ whole genome shotgun (WGS) entry which is preliminary data.</text>
</comment>
<gene>
    <name evidence="1" type="ORF">PSTG_07887</name>
</gene>
<name>A0A0L0VI20_9BASI</name>
<keyword evidence="2" id="KW-1185">Reference proteome</keyword>
<dbReference type="Proteomes" id="UP000054564">
    <property type="component" value="Unassembled WGS sequence"/>
</dbReference>
<evidence type="ECO:0000313" key="2">
    <source>
        <dbReference type="Proteomes" id="UP000054564"/>
    </source>
</evidence>
<accession>A0A0L0VI20</accession>
<protein>
    <recommendedName>
        <fullName evidence="3">Retrotransposon Copia-like N-terminal domain-containing protein</fullName>
    </recommendedName>
</protein>
<sequence>MSSTSSSNMLDHPTIKTLGTIEKLKPPGPKSNYPNWSWLMSVHFETTDVMYIITDKEANTKAKDSWTRDNKAIIGAISKTIHTDNIWDVRRLTNDACQLWETLKSTHQDSLAGSMIFWLQKLTTARMVDTDLDSHLTHMAKSFDRLNSIITPENPLTLKDIYLRPSQTPRRSAC</sequence>
<dbReference type="Pfam" id="PF14223">
    <property type="entry name" value="Retrotran_gag_2"/>
    <property type="match status" value="1"/>
</dbReference>
<evidence type="ECO:0000313" key="1">
    <source>
        <dbReference type="EMBL" id="KNE98866.1"/>
    </source>
</evidence>
<dbReference type="EMBL" id="AJIL01000052">
    <property type="protein sequence ID" value="KNE98866.1"/>
    <property type="molecule type" value="Genomic_DNA"/>
</dbReference>
<proteinExistence type="predicted"/>
<reference evidence="2" key="1">
    <citation type="submission" date="2014-03" db="EMBL/GenBank/DDBJ databases">
        <title>The Genome Sequence of Puccinia striiformis f. sp. tritici PST-78.</title>
        <authorList>
            <consortium name="The Broad Institute Genome Sequencing Platform"/>
            <person name="Cuomo C."/>
            <person name="Hulbert S."/>
            <person name="Chen X."/>
            <person name="Walker B."/>
            <person name="Young S.K."/>
            <person name="Zeng Q."/>
            <person name="Gargeya S."/>
            <person name="Fitzgerald M."/>
            <person name="Haas B."/>
            <person name="Abouelleil A."/>
            <person name="Alvarado L."/>
            <person name="Arachchi H.M."/>
            <person name="Berlin A.M."/>
            <person name="Chapman S.B."/>
            <person name="Goldberg J."/>
            <person name="Griggs A."/>
            <person name="Gujja S."/>
            <person name="Hansen M."/>
            <person name="Howarth C."/>
            <person name="Imamovic A."/>
            <person name="Larimer J."/>
            <person name="McCowan C."/>
            <person name="Montmayeur A."/>
            <person name="Murphy C."/>
            <person name="Neiman D."/>
            <person name="Pearson M."/>
            <person name="Priest M."/>
            <person name="Roberts A."/>
            <person name="Saif S."/>
            <person name="Shea T."/>
            <person name="Sisk P."/>
            <person name="Sykes S."/>
            <person name="Wortman J."/>
            <person name="Nusbaum C."/>
            <person name="Birren B."/>
        </authorList>
    </citation>
    <scope>NUCLEOTIDE SEQUENCE [LARGE SCALE GENOMIC DNA]</scope>
    <source>
        <strain evidence="2">race PST-78</strain>
    </source>
</reference>
<evidence type="ECO:0008006" key="3">
    <source>
        <dbReference type="Google" id="ProtNLM"/>
    </source>
</evidence>
<dbReference type="AlphaFoldDB" id="A0A0L0VI20"/>
<dbReference type="PANTHER" id="PTHR33246">
    <property type="entry name" value="CCHC-TYPE DOMAIN-CONTAINING PROTEIN"/>
    <property type="match status" value="1"/>
</dbReference>